<dbReference type="Pfam" id="PF07592">
    <property type="entry name" value="DDE_Tnp_ISAZ013"/>
    <property type="match status" value="1"/>
</dbReference>
<evidence type="ECO:0000313" key="2">
    <source>
        <dbReference type="EMBL" id="UYQ66613.1"/>
    </source>
</evidence>
<dbReference type="Proteomes" id="UP001163878">
    <property type="component" value="Chromosome"/>
</dbReference>
<reference evidence="2" key="1">
    <citation type="submission" date="2022-10" db="EMBL/GenBank/DDBJ databases">
        <title>Cytochrome P450 Catalyzes Benzene Ring Formation in the Biosynthesis of Trialkyl-Substituted Aromatic Polyketides.</title>
        <authorList>
            <person name="Zhao E."/>
            <person name="Ge H."/>
        </authorList>
    </citation>
    <scope>NUCLEOTIDE SEQUENCE</scope>
    <source>
        <strain evidence="2">NA0869</strain>
    </source>
</reference>
<keyword evidence="3" id="KW-1185">Reference proteome</keyword>
<sequence length="506" mass="54780">MGHGGIRAVARAAGVSETTIRRGDVRPGGRRAPGGAGAAAGRWAQTRRGSRSRTAVCAVESGRAGRARGSDVSPLRWTTKSIRTLAAKLTRQGHRVGADTVAGLLRQEGFRLQANAKTLEGSQHADRDAQFRHLNEQARDHRDAGQPVISVDTKKKELVGDFHNPGRSWRPTGDPVPVRVHDFADPQLGKAIPYGIYDMAANTGWINVGTDHDTAAFAVESIRRWWHDQGRAAYPRASRLLITADAGGSNGYRTRAWKLHLARLAAETGLTITVCHLPPGTSKWNKIEHRLFSHITMNWRGRPLTSHEVILESIAATTTRTGLRVKARLDTNIYPTGIGVGDAEMAALPLARHTFHGEWNYALHPQPAPAIPAARSSRPSAPQWDPAMLSDPALTGLAPHQLQHLIEILAAKGDTRRGRPPRLANADQVLATVLHLRVNLAAEPLAVLFNSSRTAMHRTLLKIRRLLEAQGITISSVTTPPTALAALQAQVATQSSNPNSKIKTTG</sequence>
<evidence type="ECO:0000256" key="1">
    <source>
        <dbReference type="SAM" id="MobiDB-lite"/>
    </source>
</evidence>
<organism evidence="2 3">
    <name type="scientific">Streptomyces peucetius</name>
    <dbReference type="NCBI Taxonomy" id="1950"/>
    <lineage>
        <taxon>Bacteria</taxon>
        <taxon>Bacillati</taxon>
        <taxon>Actinomycetota</taxon>
        <taxon>Actinomycetes</taxon>
        <taxon>Kitasatosporales</taxon>
        <taxon>Streptomycetaceae</taxon>
        <taxon>Streptomyces</taxon>
    </lineage>
</organism>
<protein>
    <submittedName>
        <fullName evidence="2">ISAzo13 family transposase</fullName>
    </submittedName>
</protein>
<name>A0ABY6IHX2_STRPE</name>
<dbReference type="RefSeq" id="WP_264250206.1">
    <property type="nucleotide sequence ID" value="NZ_CP107567.1"/>
</dbReference>
<accession>A0ABY6IHX2</accession>
<proteinExistence type="predicted"/>
<evidence type="ECO:0000313" key="3">
    <source>
        <dbReference type="Proteomes" id="UP001163878"/>
    </source>
</evidence>
<feature type="region of interest" description="Disordered" evidence="1">
    <location>
        <begin position="22"/>
        <end position="51"/>
    </location>
</feature>
<dbReference type="InterPro" id="IPR011518">
    <property type="entry name" value="Transposase_36"/>
</dbReference>
<dbReference type="EMBL" id="CP107567">
    <property type="protein sequence ID" value="UYQ66613.1"/>
    <property type="molecule type" value="Genomic_DNA"/>
</dbReference>
<dbReference type="NCBIfam" id="NF033519">
    <property type="entry name" value="transpos_ISAzo13"/>
    <property type="match status" value="1"/>
</dbReference>
<gene>
    <name evidence="2" type="ORF">OGH68_21515</name>
</gene>